<name>A0A0C1QB36_9GAMM</name>
<accession>A0A0C1QB36</accession>
<comment type="subcellular location">
    <subcellularLocation>
        <location evidence="1">Cytoplasm</location>
    </subcellularLocation>
</comment>
<dbReference type="InterPro" id="IPR001020">
    <property type="entry name" value="PTS_HPr_His_P_site"/>
</dbReference>
<evidence type="ECO:0000313" key="6">
    <source>
        <dbReference type="EMBL" id="KID57861.1"/>
    </source>
</evidence>
<dbReference type="NCBIfam" id="TIGR01003">
    <property type="entry name" value="PTS_HPr_family"/>
    <property type="match status" value="1"/>
</dbReference>
<dbReference type="InterPro" id="IPR035895">
    <property type="entry name" value="HPr-like_sf"/>
</dbReference>
<dbReference type="RefSeq" id="WP_039608159.1">
    <property type="nucleotide sequence ID" value="NZ_JWIC01000004.1"/>
</dbReference>
<evidence type="ECO:0000256" key="2">
    <source>
        <dbReference type="ARBA" id="ARBA00010736"/>
    </source>
</evidence>
<dbReference type="AlphaFoldDB" id="A0A0C1QB36"/>
<keyword evidence="4" id="KW-0598">Phosphotransferase system</keyword>
<dbReference type="PROSITE" id="PS51350">
    <property type="entry name" value="PTS_HPR_DOM"/>
    <property type="match status" value="1"/>
</dbReference>
<dbReference type="Gene3D" id="3.30.1340.10">
    <property type="entry name" value="HPr-like"/>
    <property type="match status" value="1"/>
</dbReference>
<dbReference type="OrthoDB" id="9798965at2"/>
<comment type="similarity">
    <text evidence="2">Belongs to the HPr family.</text>
</comment>
<keyword evidence="3" id="KW-0963">Cytoplasm</keyword>
<dbReference type="EMBL" id="JWIC01000004">
    <property type="protein sequence ID" value="KID57861.1"/>
    <property type="molecule type" value="Genomic_DNA"/>
</dbReference>
<evidence type="ECO:0000259" key="5">
    <source>
        <dbReference type="PROSITE" id="PS51350"/>
    </source>
</evidence>
<reference evidence="6 7" key="1">
    <citation type="submission" date="2014-12" db="EMBL/GenBank/DDBJ databases">
        <title>Draft Genome Sequence of Pseudoalteromonas luteoviolacea HI1.</title>
        <authorList>
            <person name="Asahina A.Y."/>
            <person name="Hadfield M.G."/>
        </authorList>
    </citation>
    <scope>NUCLEOTIDE SEQUENCE [LARGE SCALE GENOMIC DNA]</scope>
    <source>
        <strain evidence="6 7">HI1</strain>
    </source>
</reference>
<dbReference type="InterPro" id="IPR050399">
    <property type="entry name" value="HPr"/>
</dbReference>
<organism evidence="6 7">
    <name type="scientific">Pseudoalteromonas luteoviolacea</name>
    <dbReference type="NCBI Taxonomy" id="43657"/>
    <lineage>
        <taxon>Bacteria</taxon>
        <taxon>Pseudomonadati</taxon>
        <taxon>Pseudomonadota</taxon>
        <taxon>Gammaproteobacteria</taxon>
        <taxon>Alteromonadales</taxon>
        <taxon>Pseudoalteromonadaceae</taxon>
        <taxon>Pseudoalteromonas</taxon>
    </lineage>
</organism>
<dbReference type="PANTHER" id="PTHR33705">
    <property type="entry name" value="PHOSPHOCARRIER PROTEIN HPR"/>
    <property type="match status" value="1"/>
</dbReference>
<dbReference type="PRINTS" id="PR00107">
    <property type="entry name" value="PHOSPHOCPHPR"/>
</dbReference>
<protein>
    <submittedName>
        <fullName evidence="6">Phosphate ABC transporter permease</fullName>
    </submittedName>
</protein>
<gene>
    <name evidence="6" type="ORF">JF50_03680</name>
</gene>
<evidence type="ECO:0000256" key="1">
    <source>
        <dbReference type="ARBA" id="ARBA00004496"/>
    </source>
</evidence>
<dbReference type="Proteomes" id="UP000031327">
    <property type="component" value="Unassembled WGS sequence"/>
</dbReference>
<feature type="domain" description="HPr" evidence="5">
    <location>
        <begin position="4"/>
        <end position="91"/>
    </location>
</feature>
<dbReference type="GO" id="GO:0009401">
    <property type="term" value="P:phosphoenolpyruvate-dependent sugar phosphotransferase system"/>
    <property type="evidence" value="ECO:0007669"/>
    <property type="project" value="UniProtKB-KW"/>
</dbReference>
<evidence type="ECO:0000313" key="7">
    <source>
        <dbReference type="Proteomes" id="UP000031327"/>
    </source>
</evidence>
<evidence type="ECO:0000256" key="3">
    <source>
        <dbReference type="ARBA" id="ARBA00022490"/>
    </source>
</evidence>
<dbReference type="PROSITE" id="PS00369">
    <property type="entry name" value="PTS_HPR_HIS"/>
    <property type="match status" value="1"/>
</dbReference>
<evidence type="ECO:0000256" key="4">
    <source>
        <dbReference type="ARBA" id="ARBA00022683"/>
    </source>
</evidence>
<dbReference type="InterPro" id="IPR000032">
    <property type="entry name" value="HPr-like"/>
</dbReference>
<sequence length="92" mass="9911">MTQSQQGFFLIKNKLGLHARAATVLAQLSTQFDADITLYQGEKSAPGDSVLALLLLESSQGKQVKVTCTGPDAHDALIAIGNLIENKFHEDE</sequence>
<proteinExistence type="inferred from homology"/>
<comment type="caution">
    <text evidence="6">The sequence shown here is derived from an EMBL/GenBank/DDBJ whole genome shotgun (WGS) entry which is preliminary data.</text>
</comment>
<dbReference type="GO" id="GO:0005737">
    <property type="term" value="C:cytoplasm"/>
    <property type="evidence" value="ECO:0007669"/>
    <property type="project" value="UniProtKB-SubCell"/>
</dbReference>
<dbReference type="PANTHER" id="PTHR33705:SF2">
    <property type="entry name" value="PHOSPHOCARRIER PROTEIN NPR"/>
    <property type="match status" value="1"/>
</dbReference>
<dbReference type="Pfam" id="PF00381">
    <property type="entry name" value="PTS-HPr"/>
    <property type="match status" value="1"/>
</dbReference>
<dbReference type="SUPFAM" id="SSF55594">
    <property type="entry name" value="HPr-like"/>
    <property type="match status" value="1"/>
</dbReference>